<evidence type="ECO:0000256" key="1">
    <source>
        <dbReference type="SAM" id="Phobius"/>
    </source>
</evidence>
<keyword evidence="1" id="KW-1133">Transmembrane helix</keyword>
<dbReference type="AlphaFoldDB" id="A0A2I2FET5"/>
<dbReference type="GeneID" id="36525520"/>
<keyword evidence="1" id="KW-0812">Transmembrane</keyword>
<organism evidence="2 3">
    <name type="scientific">Aspergillus candidus</name>
    <dbReference type="NCBI Taxonomy" id="41067"/>
    <lineage>
        <taxon>Eukaryota</taxon>
        <taxon>Fungi</taxon>
        <taxon>Dikarya</taxon>
        <taxon>Ascomycota</taxon>
        <taxon>Pezizomycotina</taxon>
        <taxon>Eurotiomycetes</taxon>
        <taxon>Eurotiomycetidae</taxon>
        <taxon>Eurotiales</taxon>
        <taxon>Aspergillaceae</taxon>
        <taxon>Aspergillus</taxon>
        <taxon>Aspergillus subgen. Circumdati</taxon>
    </lineage>
</organism>
<sequence length="74" mass="8508">MYGTNLFFLSFFSPFEAYNSPSFFLPVARELQCTSSGAYILEIAFLSLQRTIAMLDLIGFIFCFSLLAVHFHFF</sequence>
<name>A0A2I2FET5_ASPCN</name>
<evidence type="ECO:0000313" key="3">
    <source>
        <dbReference type="Proteomes" id="UP000234585"/>
    </source>
</evidence>
<gene>
    <name evidence="2" type="ORF">BDW47DRAFT_16740</name>
</gene>
<keyword evidence="3" id="KW-1185">Reference proteome</keyword>
<keyword evidence="1" id="KW-0472">Membrane</keyword>
<proteinExistence type="predicted"/>
<dbReference type="EMBL" id="KZ559131">
    <property type="protein sequence ID" value="PLB39146.1"/>
    <property type="molecule type" value="Genomic_DNA"/>
</dbReference>
<feature type="transmembrane region" description="Helical" evidence="1">
    <location>
        <begin position="52"/>
        <end position="73"/>
    </location>
</feature>
<dbReference type="RefSeq" id="XP_024673158.1">
    <property type="nucleotide sequence ID" value="XM_024818360.1"/>
</dbReference>
<evidence type="ECO:0000313" key="2">
    <source>
        <dbReference type="EMBL" id="PLB39146.1"/>
    </source>
</evidence>
<reference evidence="2 3" key="1">
    <citation type="submission" date="2017-12" db="EMBL/GenBank/DDBJ databases">
        <authorList>
            <consortium name="DOE Joint Genome Institute"/>
            <person name="Haridas S."/>
            <person name="Kjaerbolling I."/>
            <person name="Vesth T.C."/>
            <person name="Frisvad J.C."/>
            <person name="Nybo J.L."/>
            <person name="Theobald S."/>
            <person name="Kuo A."/>
            <person name="Bowyer P."/>
            <person name="Matsuda Y."/>
            <person name="Mondo S."/>
            <person name="Lyhne E.K."/>
            <person name="Kogle M.E."/>
            <person name="Clum A."/>
            <person name="Lipzen A."/>
            <person name="Salamov A."/>
            <person name="Ngan C.Y."/>
            <person name="Daum C."/>
            <person name="Chiniquy J."/>
            <person name="Barry K."/>
            <person name="LaButti K."/>
            <person name="Simmons B.A."/>
            <person name="Magnuson J.K."/>
            <person name="Mortensen U.H."/>
            <person name="Larsen T.O."/>
            <person name="Grigoriev I.V."/>
            <person name="Baker S.E."/>
            <person name="Andersen M.R."/>
            <person name="Nordberg H.P."/>
            <person name="Cantor M.N."/>
            <person name="Hua S.X."/>
        </authorList>
    </citation>
    <scope>NUCLEOTIDE SEQUENCE [LARGE SCALE GENOMIC DNA]</scope>
    <source>
        <strain evidence="2 3">CBS 102.13</strain>
    </source>
</reference>
<dbReference type="Proteomes" id="UP000234585">
    <property type="component" value="Unassembled WGS sequence"/>
</dbReference>
<protein>
    <submittedName>
        <fullName evidence="2">Uncharacterized protein</fullName>
    </submittedName>
</protein>
<accession>A0A2I2FET5</accession>